<keyword evidence="3" id="KW-0106">Calcium</keyword>
<evidence type="ECO:0000256" key="2">
    <source>
        <dbReference type="ARBA" id="ARBA00022737"/>
    </source>
</evidence>
<evidence type="ECO:0000256" key="1">
    <source>
        <dbReference type="ARBA" id="ARBA00022723"/>
    </source>
</evidence>
<feature type="domain" description="EF-hand" evidence="6">
    <location>
        <begin position="961"/>
        <end position="996"/>
    </location>
</feature>
<dbReference type="VEuPathDB" id="FungiDB:SDRG_09602"/>
<feature type="domain" description="EF-hand" evidence="6">
    <location>
        <begin position="1045"/>
        <end position="1080"/>
    </location>
</feature>
<organism evidence="7 8">
    <name type="scientific">Saprolegnia diclina (strain VS20)</name>
    <dbReference type="NCBI Taxonomy" id="1156394"/>
    <lineage>
        <taxon>Eukaryota</taxon>
        <taxon>Sar</taxon>
        <taxon>Stramenopiles</taxon>
        <taxon>Oomycota</taxon>
        <taxon>Saprolegniomycetes</taxon>
        <taxon>Saprolegniales</taxon>
        <taxon>Saprolegniaceae</taxon>
        <taxon>Saprolegnia</taxon>
    </lineage>
</organism>
<name>T0RLC2_SAPDV</name>
<dbReference type="PANTHER" id="PTHR34524:SF6">
    <property type="entry name" value="CALCYPHOSINE LIKE"/>
    <property type="match status" value="1"/>
</dbReference>
<dbReference type="InterPro" id="IPR051581">
    <property type="entry name" value="Ca-bind"/>
</dbReference>
<sequence>MADASWYHSACVSVRAATGLPPYCRHVLLHFVYEHTTAKRVLTKSPPATVRQQGMAIWTDATAVVPTTSPCVTIELWHAHRDHDLFLGCVEVALTKSPPTPEVGPVWVMVHAARYEGVPTTGMSLEVVVSYIQASTLRRTKPVGPAPSVVDPAFRFRVPHLDINWAEVVSTNVQEIFFLGTTDPLLALQSTVLYGNTLATLDIDIDKDHEKAFQMCQFAAQYLQSCVDLLTQRQAQYEGALTDLVQRQADLRDQHQAKKHLLHKLRKQVADCDVLLTAYDVVAAKLPPPTTTPAPPTATTIAPSIAVSLPTAETIPSPPSVEKSTDHESLKATAMLTTYEERMEKLRLAKEATRAERIEAEKRRLLQTMAEQAKQREWRDALALQDSAAVHIAACRLQAWCRHLAFITRYRRDRHQFLAAQCIQARVRQRHAARAVLLLRQRRAIEATQMHLQYEHVQREQAARVEAQRQADIKALEPVLLLWNDLQHAFATAIANGTDVFGFFDRKRCGSVDRASFRQQLARLGFDVPRPVIRRLIQQIHAKNQFSSSHLGFTRPQFNTAFELQDIEPPPPPVVEPLAVPPSLQEEQAPLQTTSTTPTGDMDSIEHLSSVIHALRARILEAATARLGHGTSLSFEAMKAALASVFESLDTEAGGDLPLASFRDGLQSALHLHFEDDVWAIVDACLDVDGSGSISIAEFVSFAFTSPTSEELGVLGYRLRDAILQRIKAARKDAGGLEAAVQAVFYPLYKRATDAAPVAAFCHTLQQLHLGFSPPQLSRLVMRLDNDGDHTISLDELLRWLKLRTGPKVVVEATQPRLSMSSLVVKQVRDALVSVARAHHDGNVKSLFEAMDANGSKQLNAREIHAFLREHTPLPLSAIDAAVRCMDVGGNGVVSKSELVAFCSEATETEEVGVLAEQCRAALLHLDVPALQAWFEALDPTARGQVRVAEVRKALKKLVKLHDHDLDLVLQRLDKDKSGAISTAEMLSWVHPVRDIEVLLALVESNASLQALSLEALVAALDADGNGAVGIDELHAGLNLYGLRLQRAEAALLLDEFDIDNDGILTKGELQAMLTNSAGDAYSSDEDAPDDAYGYGEDGFDED</sequence>
<dbReference type="InterPro" id="IPR018247">
    <property type="entry name" value="EF_Hand_1_Ca_BS"/>
</dbReference>
<evidence type="ECO:0000256" key="5">
    <source>
        <dbReference type="SAM" id="MobiDB-lite"/>
    </source>
</evidence>
<gene>
    <name evidence="7" type="ORF">SDRG_09602</name>
</gene>
<feature type="domain" description="EF-hand" evidence="6">
    <location>
        <begin position="1009"/>
        <end position="1044"/>
    </location>
</feature>
<dbReference type="PROSITE" id="PS50222">
    <property type="entry name" value="EF_HAND_2"/>
    <property type="match status" value="5"/>
</dbReference>
<dbReference type="InterPro" id="IPR011992">
    <property type="entry name" value="EF-hand-dom_pair"/>
</dbReference>
<dbReference type="Gene3D" id="1.10.238.10">
    <property type="entry name" value="EF-hand"/>
    <property type="match status" value="4"/>
</dbReference>
<feature type="region of interest" description="Disordered" evidence="5">
    <location>
        <begin position="1078"/>
        <end position="1103"/>
    </location>
</feature>
<dbReference type="SUPFAM" id="SSF47473">
    <property type="entry name" value="EF-hand"/>
    <property type="match status" value="3"/>
</dbReference>
<evidence type="ECO:0000259" key="6">
    <source>
        <dbReference type="PROSITE" id="PS50222"/>
    </source>
</evidence>
<dbReference type="InterPro" id="IPR002048">
    <property type="entry name" value="EF_hand_dom"/>
</dbReference>
<proteinExistence type="predicted"/>
<dbReference type="SMART" id="SM00054">
    <property type="entry name" value="EFh"/>
    <property type="match status" value="8"/>
</dbReference>
<dbReference type="EMBL" id="JH767161">
    <property type="protein sequence ID" value="EQC33083.1"/>
    <property type="molecule type" value="Genomic_DNA"/>
</dbReference>
<dbReference type="InParanoid" id="T0RLC2"/>
<dbReference type="STRING" id="1156394.T0RLC2"/>
<keyword evidence="8" id="KW-1185">Reference proteome</keyword>
<dbReference type="OrthoDB" id="26525at2759"/>
<protein>
    <recommendedName>
        <fullName evidence="6">EF-hand domain-containing protein</fullName>
    </recommendedName>
</protein>
<feature type="coiled-coil region" evidence="4">
    <location>
        <begin position="336"/>
        <end position="375"/>
    </location>
</feature>
<dbReference type="PANTHER" id="PTHR34524">
    <property type="entry name" value="CALCYPHOSIN"/>
    <property type="match status" value="1"/>
</dbReference>
<reference evidence="7 8" key="1">
    <citation type="submission" date="2012-04" db="EMBL/GenBank/DDBJ databases">
        <title>The Genome Sequence of Saprolegnia declina VS20.</title>
        <authorList>
            <consortium name="The Broad Institute Genome Sequencing Platform"/>
            <person name="Russ C."/>
            <person name="Nusbaum C."/>
            <person name="Tyler B."/>
            <person name="van West P."/>
            <person name="Dieguez-Uribeondo J."/>
            <person name="de Bruijn I."/>
            <person name="Tripathy S."/>
            <person name="Jiang R."/>
            <person name="Young S.K."/>
            <person name="Zeng Q."/>
            <person name="Gargeya S."/>
            <person name="Fitzgerald M."/>
            <person name="Haas B."/>
            <person name="Abouelleil A."/>
            <person name="Alvarado L."/>
            <person name="Arachchi H.M."/>
            <person name="Berlin A."/>
            <person name="Chapman S.B."/>
            <person name="Goldberg J."/>
            <person name="Griggs A."/>
            <person name="Gujja S."/>
            <person name="Hansen M."/>
            <person name="Howarth C."/>
            <person name="Imamovic A."/>
            <person name="Larimer J."/>
            <person name="McCowen C."/>
            <person name="Montmayeur A."/>
            <person name="Murphy C."/>
            <person name="Neiman D."/>
            <person name="Pearson M."/>
            <person name="Priest M."/>
            <person name="Roberts A."/>
            <person name="Saif S."/>
            <person name="Shea T."/>
            <person name="Sisk P."/>
            <person name="Sykes S."/>
            <person name="Wortman J."/>
            <person name="Nusbaum C."/>
            <person name="Birren B."/>
        </authorList>
    </citation>
    <scope>NUCLEOTIDE SEQUENCE [LARGE SCALE GENOMIC DNA]</scope>
    <source>
        <strain evidence="7 8">VS20</strain>
    </source>
</reference>
<dbReference type="PROSITE" id="PS00018">
    <property type="entry name" value="EF_HAND_1"/>
    <property type="match status" value="5"/>
</dbReference>
<dbReference type="RefSeq" id="XP_008613769.1">
    <property type="nucleotide sequence ID" value="XM_008615547.1"/>
</dbReference>
<dbReference type="Pfam" id="PF13833">
    <property type="entry name" value="EF-hand_8"/>
    <property type="match status" value="1"/>
</dbReference>
<feature type="domain" description="EF-hand" evidence="6">
    <location>
        <begin position="874"/>
        <end position="909"/>
    </location>
</feature>
<evidence type="ECO:0000313" key="8">
    <source>
        <dbReference type="Proteomes" id="UP000030762"/>
    </source>
</evidence>
<evidence type="ECO:0000256" key="4">
    <source>
        <dbReference type="SAM" id="Coils"/>
    </source>
</evidence>
<dbReference type="CDD" id="cd00051">
    <property type="entry name" value="EFh"/>
    <property type="match status" value="1"/>
</dbReference>
<dbReference type="AlphaFoldDB" id="T0RLC2"/>
<dbReference type="Proteomes" id="UP000030762">
    <property type="component" value="Unassembled WGS sequence"/>
</dbReference>
<dbReference type="OMA" id="HEQAMAN"/>
<dbReference type="Pfam" id="PF13202">
    <property type="entry name" value="EF-hand_5"/>
    <property type="match status" value="1"/>
</dbReference>
<evidence type="ECO:0000256" key="3">
    <source>
        <dbReference type="ARBA" id="ARBA00022837"/>
    </source>
</evidence>
<dbReference type="GeneID" id="19950329"/>
<dbReference type="GO" id="GO:0005509">
    <property type="term" value="F:calcium ion binding"/>
    <property type="evidence" value="ECO:0007669"/>
    <property type="project" value="InterPro"/>
</dbReference>
<feature type="domain" description="EF-hand" evidence="6">
    <location>
        <begin position="772"/>
        <end position="807"/>
    </location>
</feature>
<accession>T0RLC2</accession>
<keyword evidence="4" id="KW-0175">Coiled coil</keyword>
<dbReference type="eggNOG" id="ENOG502SEGT">
    <property type="taxonomic scope" value="Eukaryota"/>
</dbReference>
<keyword evidence="1" id="KW-0479">Metal-binding</keyword>
<evidence type="ECO:0000313" key="7">
    <source>
        <dbReference type="EMBL" id="EQC33083.1"/>
    </source>
</evidence>
<keyword evidence="2" id="KW-0677">Repeat</keyword>